<evidence type="ECO:0000313" key="6">
    <source>
        <dbReference type="Proteomes" id="UP001148018"/>
    </source>
</evidence>
<name>A0A9Q0DA06_9TELE</name>
<dbReference type="OrthoDB" id="275278at2759"/>
<dbReference type="InterPro" id="IPR002298">
    <property type="entry name" value="DNA_polymerase_A"/>
</dbReference>
<sequence>MESYGAISHSLYHGPLSQPAERVLAALRAQTQTSRNSHSNHQRTSQPTDRAYGSQRENSMQGDWRRMQDRENERHIALQTQTPSVVPPVRDGSAFRAKATTSPRDACLTPTAGTYRLPAEASHPHQEAWSSRLQKDLRMGLAYRPGKTLTPGRGSQNNQNQIQPRGTSAGSWAGRQNHHTDAVPPKNQHKVHLPRLNPVKVASTGGDQMDTASDYDVDDADLRQTKNQRLAEGFPGELGTNGEGIAAERYSRSIGPEWTPVPVDGEGVTVVTPCPVETPQETAESETPGDTEETPPRPKEPNKPTQGGPHLDRAAAVCEQDATGGDGRVGRDTAVEAEVVLETDERGAEGTSKTPAEEQMEMLEDEEEASHKDNSSPAMDHAPVTPSTSGPNVGSDAGRLGGESSELPPCCPAPPKPSQIPAFTAKRKREVQTRASPAPHAPQIPVPRLPVRTRVGRTHGQAVPRRQPIARGSTITHPEMKTSHTGDPGTVGASGASGATSKAPRQKQAKRRPGKTPHPGAPSAQSGGDARREPPAGQTAGVTSDPGVKDVGRMSSEERAGLLRAVGQARATALTMVYQDGSTQLDPEQNPIPPVCGLLVLLKRELDPSGPGPHQQHHQHLQDTCFYLKLDHTPTWAQHHAQETLLQVVSGTGLLVCYKAKDLLRTALQHYRPQLSWKQVAGCRIQDPQVSGWLLDPADPAARYQDLLDNNPTTTSYFKAVASLSLLYCLNVELRTKLQSQGLWQLYATLELSMIPVLAAMESHRIHVDREALKTTSDMLGTKMKQLEQEVLFDKLRLHDLCENKKLPKTINTQQQSTSEAALLLLRDLHPLPKIILEYRQVHKIKSTFVDGILSCMVGKSYISSTWCQTSAVTGRISAKHPVVTDKDDLLPPPYATPAVRDMPKVT</sequence>
<feature type="region of interest" description="Disordered" evidence="2">
    <location>
        <begin position="147"/>
        <end position="192"/>
    </location>
</feature>
<keyword evidence="6" id="KW-1185">Reference proteome</keyword>
<accession>A0A9Q0DA06</accession>
<comment type="caution">
    <text evidence="5">The sequence shown here is derived from an EMBL/GenBank/DDBJ whole genome shotgun (WGS) entry which is preliminary data.</text>
</comment>
<evidence type="ECO:0000256" key="1">
    <source>
        <dbReference type="ARBA" id="ARBA00022705"/>
    </source>
</evidence>
<dbReference type="Gene3D" id="3.30.420.10">
    <property type="entry name" value="Ribonuclease H-like superfamily/Ribonuclease H"/>
    <property type="match status" value="1"/>
</dbReference>
<proteinExistence type="predicted"/>
<dbReference type="Proteomes" id="UP001148018">
    <property type="component" value="Unassembled WGS sequence"/>
</dbReference>
<dbReference type="Pfam" id="PF00476">
    <property type="entry name" value="DNA_pol_A"/>
    <property type="match status" value="1"/>
</dbReference>
<dbReference type="InterPro" id="IPR040940">
    <property type="entry name" value="DNA_pol_P_Exo"/>
</dbReference>
<evidence type="ECO:0000256" key="2">
    <source>
        <dbReference type="SAM" id="MobiDB-lite"/>
    </source>
</evidence>
<organism evidence="5 6">
    <name type="scientific">Muraenolepis orangiensis</name>
    <name type="common">Patagonian moray cod</name>
    <dbReference type="NCBI Taxonomy" id="630683"/>
    <lineage>
        <taxon>Eukaryota</taxon>
        <taxon>Metazoa</taxon>
        <taxon>Chordata</taxon>
        <taxon>Craniata</taxon>
        <taxon>Vertebrata</taxon>
        <taxon>Euteleostomi</taxon>
        <taxon>Actinopterygii</taxon>
        <taxon>Neopterygii</taxon>
        <taxon>Teleostei</taxon>
        <taxon>Neoteleostei</taxon>
        <taxon>Acanthomorphata</taxon>
        <taxon>Zeiogadaria</taxon>
        <taxon>Gadariae</taxon>
        <taxon>Gadiformes</taxon>
        <taxon>Muraenolepidoidei</taxon>
        <taxon>Muraenolepididae</taxon>
        <taxon>Muraenolepis</taxon>
    </lineage>
</organism>
<dbReference type="Gene3D" id="1.20.1060.10">
    <property type="entry name" value="Taq DNA Polymerase, Chain T, domain 4"/>
    <property type="match status" value="1"/>
</dbReference>
<dbReference type="GO" id="GO:0003677">
    <property type="term" value="F:DNA binding"/>
    <property type="evidence" value="ECO:0007669"/>
    <property type="project" value="InterPro"/>
</dbReference>
<dbReference type="GO" id="GO:0003887">
    <property type="term" value="F:DNA-directed DNA polymerase activity"/>
    <property type="evidence" value="ECO:0007669"/>
    <property type="project" value="InterPro"/>
</dbReference>
<dbReference type="EMBL" id="JANIIK010000118">
    <property type="protein sequence ID" value="KAJ3585004.1"/>
    <property type="molecule type" value="Genomic_DNA"/>
</dbReference>
<feature type="compositionally biased region" description="Acidic residues" evidence="2">
    <location>
        <begin position="283"/>
        <end position="293"/>
    </location>
</feature>
<gene>
    <name evidence="5" type="ORF">NHX12_013727</name>
</gene>
<evidence type="ECO:0000259" key="4">
    <source>
        <dbReference type="Pfam" id="PF18049"/>
    </source>
</evidence>
<feature type="domain" description="DNA polymerase nu pseudo-exo" evidence="4">
    <location>
        <begin position="550"/>
        <end position="721"/>
    </location>
</feature>
<evidence type="ECO:0008006" key="7">
    <source>
        <dbReference type="Google" id="ProtNLM"/>
    </source>
</evidence>
<dbReference type="PANTHER" id="PTHR10133">
    <property type="entry name" value="DNA POLYMERASE I"/>
    <property type="match status" value="1"/>
</dbReference>
<feature type="compositionally biased region" description="Basic residues" evidence="2">
    <location>
        <begin position="504"/>
        <end position="515"/>
    </location>
</feature>
<feature type="region of interest" description="Disordered" evidence="2">
    <location>
        <begin position="22"/>
        <end position="64"/>
    </location>
</feature>
<dbReference type="PANTHER" id="PTHR10133:SF27">
    <property type="entry name" value="DNA POLYMERASE NU"/>
    <property type="match status" value="1"/>
</dbReference>
<evidence type="ECO:0000259" key="3">
    <source>
        <dbReference type="Pfam" id="PF00476"/>
    </source>
</evidence>
<feature type="compositionally biased region" description="Polar residues" evidence="2">
    <location>
        <begin position="29"/>
        <end position="48"/>
    </location>
</feature>
<dbReference type="InterPro" id="IPR036397">
    <property type="entry name" value="RNaseH_sf"/>
</dbReference>
<dbReference type="AlphaFoldDB" id="A0A9Q0DA06"/>
<feature type="compositionally biased region" description="Low complexity" evidence="2">
    <location>
        <begin position="266"/>
        <end position="282"/>
    </location>
</feature>
<feature type="compositionally biased region" description="Pro residues" evidence="2">
    <location>
        <begin position="409"/>
        <end position="418"/>
    </location>
</feature>
<dbReference type="InterPro" id="IPR043502">
    <property type="entry name" value="DNA/RNA_pol_sf"/>
</dbReference>
<feature type="compositionally biased region" description="Acidic residues" evidence="2">
    <location>
        <begin position="358"/>
        <end position="368"/>
    </location>
</feature>
<dbReference type="GO" id="GO:0006261">
    <property type="term" value="P:DNA-templated DNA replication"/>
    <property type="evidence" value="ECO:0007669"/>
    <property type="project" value="InterPro"/>
</dbReference>
<feature type="region of interest" description="Disordered" evidence="2">
    <location>
        <begin position="256"/>
        <end position="552"/>
    </location>
</feature>
<dbReference type="GO" id="GO:0006302">
    <property type="term" value="P:double-strand break repair"/>
    <property type="evidence" value="ECO:0007669"/>
    <property type="project" value="TreeGrafter"/>
</dbReference>
<protein>
    <recommendedName>
        <fullName evidence="7">DNA polymerase nu</fullName>
    </recommendedName>
</protein>
<feature type="domain" description="DNA-directed DNA polymerase family A palm" evidence="3">
    <location>
        <begin position="784"/>
        <end position="882"/>
    </location>
</feature>
<dbReference type="SUPFAM" id="SSF56672">
    <property type="entry name" value="DNA/RNA polymerases"/>
    <property type="match status" value="1"/>
</dbReference>
<dbReference type="Pfam" id="PF18049">
    <property type="entry name" value="DNA_pol_P_Exo"/>
    <property type="match status" value="1"/>
</dbReference>
<dbReference type="InterPro" id="IPR001098">
    <property type="entry name" value="DNA-dir_DNA_pol_A_palm_dom"/>
</dbReference>
<reference evidence="5" key="1">
    <citation type="submission" date="2022-07" db="EMBL/GenBank/DDBJ databases">
        <title>Chromosome-level genome of Muraenolepis orangiensis.</title>
        <authorList>
            <person name="Kim J."/>
        </authorList>
    </citation>
    <scope>NUCLEOTIDE SEQUENCE</scope>
    <source>
        <strain evidence="5">KU_S4_2022</strain>
        <tissue evidence="5">Muscle</tissue>
    </source>
</reference>
<evidence type="ECO:0000313" key="5">
    <source>
        <dbReference type="EMBL" id="KAJ3585004.1"/>
    </source>
</evidence>
<feature type="compositionally biased region" description="Pro residues" evidence="2">
    <location>
        <begin position="439"/>
        <end position="448"/>
    </location>
</feature>
<keyword evidence="1" id="KW-0235">DNA replication</keyword>
<feature type="compositionally biased region" description="Polar residues" evidence="2">
    <location>
        <begin position="153"/>
        <end position="170"/>
    </location>
</feature>